<keyword evidence="1" id="KW-0547">Nucleotide-binding</keyword>
<accession>A0ABP6RXM0</accession>
<dbReference type="PANTHER" id="PTHR24220">
    <property type="entry name" value="IMPORT ATP-BINDING PROTEIN"/>
    <property type="match status" value="1"/>
</dbReference>
<reference evidence="5" key="1">
    <citation type="journal article" date="2019" name="Int. J. Syst. Evol. Microbiol.">
        <title>The Global Catalogue of Microorganisms (GCM) 10K type strain sequencing project: providing services to taxonomists for standard genome sequencing and annotation.</title>
        <authorList>
            <consortium name="The Broad Institute Genomics Platform"/>
            <consortium name="The Broad Institute Genome Sequencing Center for Infectious Disease"/>
            <person name="Wu L."/>
            <person name="Ma J."/>
        </authorList>
    </citation>
    <scope>NUCLEOTIDE SEQUENCE [LARGE SCALE GENOMIC DNA]</scope>
    <source>
        <strain evidence="5">JCM 9687</strain>
    </source>
</reference>
<dbReference type="SUPFAM" id="SSF52540">
    <property type="entry name" value="P-loop containing nucleoside triphosphate hydrolases"/>
    <property type="match status" value="1"/>
</dbReference>
<dbReference type="PANTHER" id="PTHR24220:SF685">
    <property type="entry name" value="ABC TRANSPORTER RELATED"/>
    <property type="match status" value="1"/>
</dbReference>
<evidence type="ECO:0000313" key="5">
    <source>
        <dbReference type="Proteomes" id="UP001500483"/>
    </source>
</evidence>
<dbReference type="Gene3D" id="3.40.50.300">
    <property type="entry name" value="P-loop containing nucleotide triphosphate hydrolases"/>
    <property type="match status" value="1"/>
</dbReference>
<dbReference type="Proteomes" id="UP001500483">
    <property type="component" value="Unassembled WGS sequence"/>
</dbReference>
<dbReference type="RefSeq" id="WP_258346267.1">
    <property type="nucleotide sequence ID" value="NZ_BAAAYK010000038.1"/>
</dbReference>
<evidence type="ECO:0000259" key="3">
    <source>
        <dbReference type="PROSITE" id="PS50893"/>
    </source>
</evidence>
<gene>
    <name evidence="4" type="ORF">GCM10020366_52330</name>
</gene>
<dbReference type="InterPro" id="IPR027417">
    <property type="entry name" value="P-loop_NTPase"/>
</dbReference>
<dbReference type="GO" id="GO:0005524">
    <property type="term" value="F:ATP binding"/>
    <property type="evidence" value="ECO:0007669"/>
    <property type="project" value="UniProtKB-KW"/>
</dbReference>
<dbReference type="SMART" id="SM00382">
    <property type="entry name" value="AAA"/>
    <property type="match status" value="1"/>
</dbReference>
<dbReference type="PROSITE" id="PS50893">
    <property type="entry name" value="ABC_TRANSPORTER_2"/>
    <property type="match status" value="1"/>
</dbReference>
<name>A0ABP6RXM0_9PSEU</name>
<keyword evidence="2 4" id="KW-0067">ATP-binding</keyword>
<dbReference type="EMBL" id="BAAAYK010000038">
    <property type="protein sequence ID" value="GAA3362825.1"/>
    <property type="molecule type" value="Genomic_DNA"/>
</dbReference>
<organism evidence="4 5">
    <name type="scientific">Saccharopolyspora gregorii</name>
    <dbReference type="NCBI Taxonomy" id="33914"/>
    <lineage>
        <taxon>Bacteria</taxon>
        <taxon>Bacillati</taxon>
        <taxon>Actinomycetota</taxon>
        <taxon>Actinomycetes</taxon>
        <taxon>Pseudonocardiales</taxon>
        <taxon>Pseudonocardiaceae</taxon>
        <taxon>Saccharopolyspora</taxon>
    </lineage>
</organism>
<protein>
    <submittedName>
        <fullName evidence="4">ABC transporter ATP-binding protein</fullName>
    </submittedName>
</protein>
<comment type="caution">
    <text evidence="4">The sequence shown here is derived from an EMBL/GenBank/DDBJ whole genome shotgun (WGS) entry which is preliminary data.</text>
</comment>
<evidence type="ECO:0000256" key="1">
    <source>
        <dbReference type="ARBA" id="ARBA00022741"/>
    </source>
</evidence>
<proteinExistence type="predicted"/>
<evidence type="ECO:0000256" key="2">
    <source>
        <dbReference type="ARBA" id="ARBA00022840"/>
    </source>
</evidence>
<evidence type="ECO:0000313" key="4">
    <source>
        <dbReference type="EMBL" id="GAA3362825.1"/>
    </source>
</evidence>
<feature type="domain" description="ABC transporter" evidence="3">
    <location>
        <begin position="12"/>
        <end position="244"/>
    </location>
</feature>
<dbReference type="InterPro" id="IPR003593">
    <property type="entry name" value="AAA+_ATPase"/>
</dbReference>
<keyword evidence="5" id="KW-1185">Reference proteome</keyword>
<dbReference type="Pfam" id="PF00005">
    <property type="entry name" value="ABC_tran"/>
    <property type="match status" value="1"/>
</dbReference>
<sequence>MSATCPMTGGAVIADGISKEFGTARRPALHDVTLRAAPGRCTAVVGPAGSGKSVLLRCLAGLERPTRGTVRIAGTELTALDEAARTEFRRTRIGVVYRQANLLPQLDVADNLLLPLDTAGRRADPDLLQRALDLLDVRELLDRATPALTRAEELRVAVARTVLQRADLLLVDDPTAGLDAITGRHHLRLLRRRCAEFGLPLVLFSADPATAAHADRVIALQDGRVVQERDRPADCGCEPGSTEHIA</sequence>
<dbReference type="InterPro" id="IPR003439">
    <property type="entry name" value="ABC_transporter-like_ATP-bd"/>
</dbReference>
<dbReference type="InterPro" id="IPR015854">
    <property type="entry name" value="ABC_transpr_LolD-like"/>
</dbReference>